<comment type="caution">
    <text evidence="1">The sequence shown here is derived from an EMBL/GenBank/DDBJ whole genome shotgun (WGS) entry which is preliminary data.</text>
</comment>
<evidence type="ECO:0000313" key="2">
    <source>
        <dbReference type="Proteomes" id="UP001228049"/>
    </source>
</evidence>
<proteinExistence type="predicted"/>
<name>A0AAD9B8E2_DISEL</name>
<protein>
    <submittedName>
        <fullName evidence="1">Hepatocyte growth factor receptor</fullName>
    </submittedName>
</protein>
<gene>
    <name evidence="1" type="ORF">KUDE01_002765</name>
</gene>
<dbReference type="EMBL" id="JASDAP010000027">
    <property type="protein sequence ID" value="KAK1877454.1"/>
    <property type="molecule type" value="Genomic_DNA"/>
</dbReference>
<keyword evidence="2" id="KW-1185">Reference proteome</keyword>
<evidence type="ECO:0000313" key="1">
    <source>
        <dbReference type="EMBL" id="KAK1877454.1"/>
    </source>
</evidence>
<dbReference type="AlphaFoldDB" id="A0AAD9B8E2"/>
<organism evidence="1 2">
    <name type="scientific">Dissostichus eleginoides</name>
    <name type="common">Patagonian toothfish</name>
    <name type="synonym">Dissostichus amissus</name>
    <dbReference type="NCBI Taxonomy" id="100907"/>
    <lineage>
        <taxon>Eukaryota</taxon>
        <taxon>Metazoa</taxon>
        <taxon>Chordata</taxon>
        <taxon>Craniata</taxon>
        <taxon>Vertebrata</taxon>
        <taxon>Euteleostomi</taxon>
        <taxon>Actinopterygii</taxon>
        <taxon>Neopterygii</taxon>
        <taxon>Teleostei</taxon>
        <taxon>Neoteleostei</taxon>
        <taxon>Acanthomorphata</taxon>
        <taxon>Eupercaria</taxon>
        <taxon>Perciformes</taxon>
        <taxon>Notothenioidei</taxon>
        <taxon>Nototheniidae</taxon>
        <taxon>Dissostichus</taxon>
    </lineage>
</organism>
<dbReference type="Proteomes" id="UP001228049">
    <property type="component" value="Unassembled WGS sequence"/>
</dbReference>
<reference evidence="1" key="1">
    <citation type="submission" date="2023-04" db="EMBL/GenBank/DDBJ databases">
        <title>Chromosome-level genome of Chaenocephalus aceratus.</title>
        <authorList>
            <person name="Park H."/>
        </authorList>
    </citation>
    <scope>NUCLEOTIDE SEQUENCE</scope>
    <source>
        <strain evidence="1">DE</strain>
        <tissue evidence="1">Muscle</tissue>
    </source>
</reference>
<accession>A0AAD9B8E2</accession>
<keyword evidence="1" id="KW-0675">Receptor</keyword>
<sequence>MELGISGALVDFERSMLACWEGFQSGNRSRTGLGLGESSVMTVVTQRDGCQAPDTGTVFGCHPASLDRIG</sequence>